<name>A0A3M8STP9_9GAMM</name>
<sequence>MACAGGLAVTLAVAIEFKDVLESSASYYLPARIALRAPWLFAALTVASLAVTTLLIRKPAHPAARGYGNLALGLSLVVVVVVGIPLFAVLVALLLLINAMG</sequence>
<dbReference type="EMBL" id="RIBS01000007">
    <property type="protein sequence ID" value="RNF82604.1"/>
    <property type="molecule type" value="Genomic_DNA"/>
</dbReference>
<feature type="transmembrane region" description="Helical" evidence="1">
    <location>
        <begin position="68"/>
        <end position="97"/>
    </location>
</feature>
<keyword evidence="3" id="KW-1185">Reference proteome</keyword>
<keyword evidence="1" id="KW-0472">Membrane</keyword>
<feature type="transmembrane region" description="Helical" evidence="1">
    <location>
        <begin position="38"/>
        <end position="56"/>
    </location>
</feature>
<accession>A0A3M8STP9</accession>
<keyword evidence="1" id="KW-0812">Transmembrane</keyword>
<comment type="caution">
    <text evidence="2">The sequence shown here is derived from an EMBL/GenBank/DDBJ whole genome shotgun (WGS) entry which is preliminary data.</text>
</comment>
<protein>
    <submittedName>
        <fullName evidence="2">Uncharacterized protein</fullName>
    </submittedName>
</protein>
<dbReference type="Proteomes" id="UP000267049">
    <property type="component" value="Unassembled WGS sequence"/>
</dbReference>
<evidence type="ECO:0000256" key="1">
    <source>
        <dbReference type="SAM" id="Phobius"/>
    </source>
</evidence>
<keyword evidence="1" id="KW-1133">Transmembrane helix</keyword>
<proteinExistence type="predicted"/>
<dbReference type="AlphaFoldDB" id="A0A3M8STP9"/>
<reference evidence="2 3" key="1">
    <citation type="submission" date="2018-11" db="EMBL/GenBank/DDBJ databases">
        <title>Lysobacter cryohumiis sp. nov., isolated from soil in the Tianshan Mountains, Xinjiang, China.</title>
        <authorList>
            <person name="Luo Y."/>
            <person name="Sheng H."/>
        </authorList>
    </citation>
    <scope>NUCLEOTIDE SEQUENCE [LARGE SCALE GENOMIC DNA]</scope>
    <source>
        <strain evidence="2 3">ZS60</strain>
    </source>
</reference>
<organism evidence="2 3">
    <name type="scientific">Montanilutibacter psychrotolerans</name>
    <dbReference type="NCBI Taxonomy" id="1327343"/>
    <lineage>
        <taxon>Bacteria</taxon>
        <taxon>Pseudomonadati</taxon>
        <taxon>Pseudomonadota</taxon>
        <taxon>Gammaproteobacteria</taxon>
        <taxon>Lysobacterales</taxon>
        <taxon>Lysobacteraceae</taxon>
        <taxon>Montanilutibacter</taxon>
    </lineage>
</organism>
<gene>
    <name evidence="2" type="ORF">EER27_13950</name>
</gene>
<evidence type="ECO:0000313" key="2">
    <source>
        <dbReference type="EMBL" id="RNF82604.1"/>
    </source>
</evidence>
<evidence type="ECO:0000313" key="3">
    <source>
        <dbReference type="Proteomes" id="UP000267049"/>
    </source>
</evidence>